<organism evidence="3 4">
    <name type="scientific">Luteimicrobium xylanilyticum</name>
    <dbReference type="NCBI Taxonomy" id="1133546"/>
    <lineage>
        <taxon>Bacteria</taxon>
        <taxon>Bacillati</taxon>
        <taxon>Actinomycetota</taxon>
        <taxon>Actinomycetes</taxon>
        <taxon>Micrococcales</taxon>
        <taxon>Luteimicrobium</taxon>
    </lineage>
</organism>
<reference evidence="3 4" key="1">
    <citation type="submission" date="2019-10" db="EMBL/GenBank/DDBJ databases">
        <title>Genome sequence of Luteimicrobium xylanilyticum HY-24.</title>
        <authorList>
            <person name="Kim D.Y."/>
            <person name="Park H.-Y."/>
        </authorList>
    </citation>
    <scope>NUCLEOTIDE SEQUENCE [LARGE SCALE GENOMIC DNA]</scope>
    <source>
        <strain evidence="3 4">HY-24</strain>
    </source>
</reference>
<feature type="domain" description="Insertion element IS402-like" evidence="2">
    <location>
        <begin position="33"/>
        <end position="109"/>
    </location>
</feature>
<dbReference type="Pfam" id="PF13340">
    <property type="entry name" value="DUF4096"/>
    <property type="match status" value="1"/>
</dbReference>
<dbReference type="InterPro" id="IPR025161">
    <property type="entry name" value="IS402-like_dom"/>
</dbReference>
<dbReference type="Proteomes" id="UP000326702">
    <property type="component" value="Chromosome"/>
</dbReference>
<sequence>MPVSPKCGCSSCPAHRGRPGTPGRRHFYPSSSITDAQWALIEPWLPAPGNTGGKGGRAEKWDRRLVLDAVFYLIRGGISWRQLPADFPPYQTVYARFRAWSRAGAWCRVYAALRERARARDGRGPWPTAAVIDSQTVRGADTVPNASSGYDAGKKTKGRKRHLAVDTGGLLLAVVVTVASLQDRDGAFRITARLREAFSTIELVWADGGYAGRFVTDAKKIWNLAIGVVKRPEAAKGFVLLRRRWVVERTFAWLTKHRRLVRDYETLPEVHEAMIWAASTWQLSRRLTR</sequence>
<evidence type="ECO:0000259" key="1">
    <source>
        <dbReference type="Pfam" id="PF01609"/>
    </source>
</evidence>
<dbReference type="GO" id="GO:0004803">
    <property type="term" value="F:transposase activity"/>
    <property type="evidence" value="ECO:0007669"/>
    <property type="project" value="InterPro"/>
</dbReference>
<gene>
    <name evidence="3" type="ORF">KDY119_01599</name>
</gene>
<accession>A0A5P9QAE0</accession>
<dbReference type="GO" id="GO:0006313">
    <property type="term" value="P:DNA transposition"/>
    <property type="evidence" value="ECO:0007669"/>
    <property type="project" value="InterPro"/>
</dbReference>
<keyword evidence="4" id="KW-1185">Reference proteome</keyword>
<evidence type="ECO:0000259" key="2">
    <source>
        <dbReference type="Pfam" id="PF13340"/>
    </source>
</evidence>
<evidence type="ECO:0000313" key="4">
    <source>
        <dbReference type="Proteomes" id="UP000326702"/>
    </source>
</evidence>
<dbReference type="RefSeq" id="WP_227994566.1">
    <property type="nucleotide sequence ID" value="NZ_CP045529.1"/>
</dbReference>
<dbReference type="EMBL" id="CP045529">
    <property type="protein sequence ID" value="QFU98090.1"/>
    <property type="molecule type" value="Genomic_DNA"/>
</dbReference>
<dbReference type="InterPro" id="IPR002559">
    <property type="entry name" value="Transposase_11"/>
</dbReference>
<dbReference type="PANTHER" id="PTHR30007">
    <property type="entry name" value="PHP DOMAIN PROTEIN"/>
    <property type="match status" value="1"/>
</dbReference>
<feature type="domain" description="Transposase IS4-like" evidence="1">
    <location>
        <begin position="129"/>
        <end position="280"/>
    </location>
</feature>
<dbReference type="PANTHER" id="PTHR30007:SF0">
    <property type="entry name" value="TRANSPOSASE"/>
    <property type="match status" value="1"/>
</dbReference>
<name>A0A5P9QAE0_9MICO</name>
<dbReference type="GO" id="GO:0003677">
    <property type="term" value="F:DNA binding"/>
    <property type="evidence" value="ECO:0007669"/>
    <property type="project" value="InterPro"/>
</dbReference>
<dbReference type="Pfam" id="PF01609">
    <property type="entry name" value="DDE_Tnp_1"/>
    <property type="match status" value="1"/>
</dbReference>
<dbReference type="AlphaFoldDB" id="A0A5P9QAE0"/>
<protein>
    <submittedName>
        <fullName evidence="3">Uncharacterized protein</fullName>
    </submittedName>
</protein>
<evidence type="ECO:0000313" key="3">
    <source>
        <dbReference type="EMBL" id="QFU98090.1"/>
    </source>
</evidence>
<proteinExistence type="predicted"/>
<dbReference type="NCBIfam" id="NF033580">
    <property type="entry name" value="transpos_IS5_3"/>
    <property type="match status" value="1"/>
</dbReference>
<dbReference type="KEGG" id="lxl:KDY119_01599"/>